<dbReference type="InterPro" id="IPR016024">
    <property type="entry name" value="ARM-type_fold"/>
</dbReference>
<feature type="compositionally biased region" description="Low complexity" evidence="7">
    <location>
        <begin position="178"/>
        <end position="190"/>
    </location>
</feature>
<dbReference type="GO" id="GO:0003682">
    <property type="term" value="F:chromatin binding"/>
    <property type="evidence" value="ECO:0007669"/>
    <property type="project" value="TreeGrafter"/>
</dbReference>
<dbReference type="PANTHER" id="PTHR21704">
    <property type="entry name" value="NIPPED-B-LIKE PROTEIN DELANGIN SCC2-RELATED"/>
    <property type="match status" value="1"/>
</dbReference>
<sequence length="1956" mass="215408">MRRNDWYSSQGGGSRHGQSSPDTHSRRAAANSVQDAHSLLGVYPLGSVTPTTHVARHLSNLSLSAGPPSYYVQPQSYSVQPLPYTQSYQTYLPPISGYSNEIQHLASPSMPTDDGGYWESTRDEAVRYLGESSTSYSYYQQPVHYSQQSTYETHPFAQSVFHHSTPSAAYPTPPPPGISTSSSSLANALSDPPPKPKKKTFKPEESQAFFDNFIAQKTEEILATQSVEITVPVTPRRRQPPPKVEESPDPLALGRAFPQTPTTKHVSRKRKDAPRLESPSIKRIHASGSTSSTSYEAPAANGKPSTTDSRGSTPRKLMAYVEIPVRSKGYMTPTSHKRDCADSRPVNGKSSGAMSDDDDLGGFGPVQHRLSSQVSTSIHSSGRRATGERDDRAPLEKLTALLEDIFEAEDSLPPEVELDDLPLETFSPLTVDRSRPLLNPAIIRKLTSYVTKVSRPSRRQRYSSRDGNIGAGTPRSKARVSQMDVAALSRILRMLNRSVSAGEDVEPFGSAPTRSDVPPTPSKSKKSGKNAKAEDGRSKSKTPRPSDEDTGGSQAANTQEQPMQVDLTETDLENLSRYLDIARDSVLAADCCIALLVSDRLTKQLYSEELITSCLRTVKNQLTRVVYPFVEASSDVYGHAPLILRHIVQPSSRNSSHRRQLAEIFQALSAVIPRINDLIYAQTMAMSEGIIIQAVYIAIGPFFVVENGDEGKGKRENAVLSTLGNSAMRGLRLDALSLIRNIFASHEDQRGWIIEEILSSLIKLSDTKQSVGQFRLRDGRSIRTVSALLLQLVQTSAHDIRLEAKTLYKARQQLLAMRRQESIDQRNEPFLDEKDMEEIRLYMSGLDSATKAAKTIIIFLTQRSGKSKTTKNTNEAEYRAIFDNLISDLLVVLFWPEWPAASLLLSIACKFMVSSLDDIKTTSQNDNNAAKTMALDHLGVIAARLRSSMLKYKDQRENITGLRPLDEMVLATDVKSLNKLTSAHEALAAHLCKRSSEDQAFESARELTAVAWGQELAATLQQCGNMLVDSGEDEFDPKVDRTKLMSFGLKAKEALRDVWAEPNSDVFDTGSSQEEVARFDRLSEEIGTIQSFKNSFNPILNIILQALDAPPVFMRTKALKALGQIVTSDPSVLSAPNVRRAIESHLLDSSPAVRDAAVELIGKYMIDSPKFAADYYGRIADRIADTGLGVRKRVIKLLKSIYTTTEDHARRVDICTRIVLRMVDEDDTVKDLAVKTVEELWFQSGAVSSSQRAKTSDAPHEKTPLLLKVSVIMGVSSHFRDRHSPLEDMLHQIISDKDGAEAAVLHSRYAEICETLIDGLVDASDLPGFTVVNCVRTIHLFTSAYPAVLSGSNAATLLPYLKNATSAEEQSTSDYLLRIFRASITHMPKTAAKFGQELQLALQPMIIKPSTAAGVMGLQETVACMCATVHHLTHDFGRLVALLRSCNARLQQAIARPVSQAATPAEQRALVILLFIVSLLCEHCDFDALRTRDAALGADINTITKDSVIVHVYRSLLHLHAKYDDAGLRGRILQCLGFLFRAQPALMTAEPSANIMDTVFASPEEEAHGRLLKILQDFLVSEAAKHSAKEKANAKAKITAEKVNMEELVGNTDGFADSGVSSAVVQRYLNPILQAALSSNGQIQAVAVDILTFTIKQGLAHPLQSFPVIIALETSPIASLSSRVSALHSILHTKHASLLNARYVISARTSFDYQKKLAPGQILGYRMLPGPTALLQKWYSLVREKRATRQDFLKALIKVFDVELTSVSSQDDVDFIKYMTENFATFDYKTQEEVLTVLKYLTAVLSTTGMQLIEALSPSHLLAQLHAPMNGPIQMPTENGQAPPSSPLQLTPSPPETRLPLMRTSVIVAMIMLLKAHLKALYGLSEEKCSKWVVGKKSALGDKPATRRHERPISWERLPFATAPLLTSQDCDAQRTRFLEIWSEDGLTAEPEDDMA</sequence>
<evidence type="ECO:0000313" key="9">
    <source>
        <dbReference type="EMBL" id="OCH92592.1"/>
    </source>
</evidence>
<feature type="region of interest" description="Disordered" evidence="7">
    <location>
        <begin position="164"/>
        <end position="202"/>
    </location>
</feature>
<keyword evidence="5 6" id="KW-0131">Cell cycle</keyword>
<dbReference type="InterPro" id="IPR024986">
    <property type="entry name" value="Nipped-B_C"/>
</dbReference>
<dbReference type="PANTHER" id="PTHR21704:SF18">
    <property type="entry name" value="NIPPED-B-LIKE PROTEIN"/>
    <property type="match status" value="1"/>
</dbReference>
<feature type="compositionally biased region" description="Polar residues" evidence="7">
    <location>
        <begin position="369"/>
        <end position="380"/>
    </location>
</feature>
<evidence type="ECO:0000259" key="8">
    <source>
        <dbReference type="Pfam" id="PF12830"/>
    </source>
</evidence>
<dbReference type="Pfam" id="PF12830">
    <property type="entry name" value="Nipped-B_C"/>
    <property type="match status" value="1"/>
</dbReference>
<evidence type="ECO:0000256" key="7">
    <source>
        <dbReference type="SAM" id="MobiDB-lite"/>
    </source>
</evidence>
<evidence type="ECO:0000256" key="4">
    <source>
        <dbReference type="ARBA" id="ARBA00023242"/>
    </source>
</evidence>
<evidence type="ECO:0000256" key="1">
    <source>
        <dbReference type="ARBA" id="ARBA00004123"/>
    </source>
</evidence>
<evidence type="ECO:0000313" key="10">
    <source>
        <dbReference type="Proteomes" id="UP000250043"/>
    </source>
</evidence>
<protein>
    <recommendedName>
        <fullName evidence="6">Sister chromatid cohesion protein</fullName>
    </recommendedName>
</protein>
<dbReference type="GO" id="GO:0061775">
    <property type="term" value="F:cohesin loader activity"/>
    <property type="evidence" value="ECO:0007669"/>
    <property type="project" value="InterPro"/>
</dbReference>
<dbReference type="InterPro" id="IPR033031">
    <property type="entry name" value="Scc2/Nipped-B"/>
</dbReference>
<comment type="subcellular location">
    <subcellularLocation>
        <location evidence="1 6">Nucleus</location>
    </subcellularLocation>
</comment>
<accession>A0A8E2DMC4</accession>
<keyword evidence="10" id="KW-1185">Reference proteome</keyword>
<dbReference type="OrthoDB" id="418242at2759"/>
<feature type="compositionally biased region" description="Polar residues" evidence="7">
    <location>
        <begin position="551"/>
        <end position="562"/>
    </location>
</feature>
<dbReference type="GO" id="GO:0010468">
    <property type="term" value="P:regulation of gene expression"/>
    <property type="evidence" value="ECO:0007669"/>
    <property type="project" value="InterPro"/>
</dbReference>
<dbReference type="GO" id="GO:0071169">
    <property type="term" value="P:establishment of protein localization to chromatin"/>
    <property type="evidence" value="ECO:0007669"/>
    <property type="project" value="TreeGrafter"/>
</dbReference>
<comment type="similarity">
    <text evidence="2 6">Belongs to the SCC2/Nipped-B family.</text>
</comment>
<reference evidence="9 10" key="1">
    <citation type="submission" date="2016-07" db="EMBL/GenBank/DDBJ databases">
        <title>Draft genome of the white-rot fungus Obba rivulosa 3A-2.</title>
        <authorList>
            <consortium name="DOE Joint Genome Institute"/>
            <person name="Miettinen O."/>
            <person name="Riley R."/>
            <person name="Acob R."/>
            <person name="Barry K."/>
            <person name="Cullen D."/>
            <person name="De Vries R."/>
            <person name="Hainaut M."/>
            <person name="Hatakka A."/>
            <person name="Henrissat B."/>
            <person name="Hilden K."/>
            <person name="Kuo R."/>
            <person name="Labutti K."/>
            <person name="Lipzen A."/>
            <person name="Makela M.R."/>
            <person name="Sandor L."/>
            <person name="Spatafora J.W."/>
            <person name="Grigoriev I.V."/>
            <person name="Hibbett D.S."/>
        </authorList>
    </citation>
    <scope>NUCLEOTIDE SEQUENCE [LARGE SCALE GENOMIC DNA]</scope>
    <source>
        <strain evidence="9 10">3A-2</strain>
    </source>
</reference>
<dbReference type="InterPro" id="IPR011989">
    <property type="entry name" value="ARM-like"/>
</dbReference>
<feature type="region of interest" description="Disordered" evidence="7">
    <location>
        <begin position="232"/>
        <end position="315"/>
    </location>
</feature>
<keyword evidence="4 6" id="KW-0539">Nucleus</keyword>
<name>A0A8E2DMC4_9APHY</name>
<dbReference type="GO" id="GO:0140588">
    <property type="term" value="P:chromatin looping"/>
    <property type="evidence" value="ECO:0007669"/>
    <property type="project" value="InterPro"/>
</dbReference>
<dbReference type="InterPro" id="IPR026003">
    <property type="entry name" value="Cohesin_HEAT"/>
</dbReference>
<dbReference type="SUPFAM" id="SSF48371">
    <property type="entry name" value="ARM repeat"/>
    <property type="match status" value="1"/>
</dbReference>
<gene>
    <name evidence="9" type="ORF">OBBRIDRAFT_791042</name>
</gene>
<dbReference type="Gene3D" id="1.25.10.10">
    <property type="entry name" value="Leucine-rich Repeat Variant"/>
    <property type="match status" value="1"/>
</dbReference>
<feature type="region of interest" description="Disordered" evidence="7">
    <location>
        <begin position="329"/>
        <end position="394"/>
    </location>
</feature>
<feature type="region of interest" description="Disordered" evidence="7">
    <location>
        <begin position="1832"/>
        <end position="1855"/>
    </location>
</feature>
<evidence type="ECO:0000256" key="2">
    <source>
        <dbReference type="ARBA" id="ARBA00009252"/>
    </source>
</evidence>
<dbReference type="GO" id="GO:1990414">
    <property type="term" value="P:replication-born double-strand break repair via sister chromatid exchange"/>
    <property type="evidence" value="ECO:0007669"/>
    <property type="project" value="TreeGrafter"/>
</dbReference>
<feature type="domain" description="Sister chromatid cohesion C-terminal" evidence="8">
    <location>
        <begin position="1621"/>
        <end position="1803"/>
    </location>
</feature>
<feature type="region of interest" description="Disordered" evidence="7">
    <location>
        <begin position="502"/>
        <end position="565"/>
    </location>
</feature>
<evidence type="ECO:0000256" key="6">
    <source>
        <dbReference type="RuleBase" id="RU364107"/>
    </source>
</evidence>
<dbReference type="Proteomes" id="UP000250043">
    <property type="component" value="Unassembled WGS sequence"/>
</dbReference>
<dbReference type="CDD" id="cd23958">
    <property type="entry name" value="SCC2"/>
    <property type="match status" value="1"/>
</dbReference>
<proteinExistence type="inferred from homology"/>
<organism evidence="9 10">
    <name type="scientific">Obba rivulosa</name>
    <dbReference type="NCBI Taxonomy" id="1052685"/>
    <lineage>
        <taxon>Eukaryota</taxon>
        <taxon>Fungi</taxon>
        <taxon>Dikarya</taxon>
        <taxon>Basidiomycota</taxon>
        <taxon>Agaricomycotina</taxon>
        <taxon>Agaricomycetes</taxon>
        <taxon>Polyporales</taxon>
        <taxon>Gelatoporiaceae</taxon>
        <taxon>Obba</taxon>
    </lineage>
</organism>
<dbReference type="Pfam" id="PF12765">
    <property type="entry name" value="Cohesin_HEAT"/>
    <property type="match status" value="1"/>
</dbReference>
<feature type="compositionally biased region" description="Polar residues" evidence="7">
    <location>
        <begin position="303"/>
        <end position="312"/>
    </location>
</feature>
<feature type="compositionally biased region" description="Basic and acidic residues" evidence="7">
    <location>
        <begin position="385"/>
        <end position="394"/>
    </location>
</feature>
<feature type="region of interest" description="Disordered" evidence="7">
    <location>
        <begin position="453"/>
        <end position="482"/>
    </location>
</feature>
<dbReference type="GO" id="GO:0034087">
    <property type="term" value="P:establishment of mitotic sister chromatid cohesion"/>
    <property type="evidence" value="ECO:0007669"/>
    <property type="project" value="TreeGrafter"/>
</dbReference>
<dbReference type="GO" id="GO:0090694">
    <property type="term" value="C:Scc2-Scc4 cohesin loading complex"/>
    <property type="evidence" value="ECO:0007669"/>
    <property type="project" value="TreeGrafter"/>
</dbReference>
<evidence type="ECO:0000256" key="5">
    <source>
        <dbReference type="ARBA" id="ARBA00023306"/>
    </source>
</evidence>
<feature type="region of interest" description="Disordered" evidence="7">
    <location>
        <begin position="1"/>
        <end position="31"/>
    </location>
</feature>
<evidence type="ECO:0000256" key="3">
    <source>
        <dbReference type="ARBA" id="ARBA00022737"/>
    </source>
</evidence>
<dbReference type="EMBL" id="KV722366">
    <property type="protein sequence ID" value="OCH92592.1"/>
    <property type="molecule type" value="Genomic_DNA"/>
</dbReference>
<keyword evidence="3 6" id="KW-0677">Repeat</keyword>